<dbReference type="EMBL" id="JACSDY010000023">
    <property type="protein sequence ID" value="KAF7390329.1"/>
    <property type="molecule type" value="Genomic_DNA"/>
</dbReference>
<protein>
    <submittedName>
        <fullName evidence="1">Uncharacterized protein</fullName>
    </submittedName>
</protein>
<evidence type="ECO:0000313" key="2">
    <source>
        <dbReference type="Proteomes" id="UP000600918"/>
    </source>
</evidence>
<gene>
    <name evidence="1" type="ORF">H0235_017491</name>
</gene>
<evidence type="ECO:0000313" key="1">
    <source>
        <dbReference type="EMBL" id="KAF7390329.1"/>
    </source>
</evidence>
<keyword evidence="2" id="KW-1185">Reference proteome</keyword>
<comment type="caution">
    <text evidence="1">The sequence shown here is derived from an EMBL/GenBank/DDBJ whole genome shotgun (WGS) entry which is preliminary data.</text>
</comment>
<dbReference type="Proteomes" id="UP000600918">
    <property type="component" value="Unassembled WGS sequence"/>
</dbReference>
<dbReference type="AlphaFoldDB" id="A0A834JP38"/>
<proteinExistence type="predicted"/>
<accession>A0A834JP38</accession>
<name>A0A834JP38_VESPE</name>
<organism evidence="1 2">
    <name type="scientific">Vespula pensylvanica</name>
    <name type="common">Western yellow jacket</name>
    <name type="synonym">Wasp</name>
    <dbReference type="NCBI Taxonomy" id="30213"/>
    <lineage>
        <taxon>Eukaryota</taxon>
        <taxon>Metazoa</taxon>
        <taxon>Ecdysozoa</taxon>
        <taxon>Arthropoda</taxon>
        <taxon>Hexapoda</taxon>
        <taxon>Insecta</taxon>
        <taxon>Pterygota</taxon>
        <taxon>Neoptera</taxon>
        <taxon>Endopterygota</taxon>
        <taxon>Hymenoptera</taxon>
        <taxon>Apocrita</taxon>
        <taxon>Aculeata</taxon>
        <taxon>Vespoidea</taxon>
        <taxon>Vespidae</taxon>
        <taxon>Vespinae</taxon>
        <taxon>Vespula</taxon>
    </lineage>
</organism>
<reference evidence="1" key="1">
    <citation type="journal article" date="2020" name="G3 (Bethesda)">
        <title>High-Quality Assemblies for Three Invasive Social Wasps from the &lt;i&gt;Vespula&lt;/i&gt; Genus.</title>
        <authorList>
            <person name="Harrop T.W.R."/>
            <person name="Guhlin J."/>
            <person name="McLaughlin G.M."/>
            <person name="Permina E."/>
            <person name="Stockwell P."/>
            <person name="Gilligan J."/>
            <person name="Le Lec M.F."/>
            <person name="Gruber M.A.M."/>
            <person name="Quinn O."/>
            <person name="Lovegrove M."/>
            <person name="Duncan E.J."/>
            <person name="Remnant E.J."/>
            <person name="Van Eeckhoven J."/>
            <person name="Graham B."/>
            <person name="Knapp R.A."/>
            <person name="Langford K.W."/>
            <person name="Kronenberg Z."/>
            <person name="Press M.O."/>
            <person name="Eacker S.M."/>
            <person name="Wilson-Rankin E.E."/>
            <person name="Purcell J."/>
            <person name="Lester P.J."/>
            <person name="Dearden P.K."/>
        </authorList>
    </citation>
    <scope>NUCLEOTIDE SEQUENCE</scope>
    <source>
        <strain evidence="1">Volc-1</strain>
    </source>
</reference>
<sequence>METIQSFEIYKQAIETAEINVTHEAELKTPSHRPRCKCPHYHLLHEEAVPTVPIISNNANIFASIPHMRVPYATGSYATSSKLAYTTELSIRRNYQVEKPKIPARDQEAANEKNQSAEEIEYEEHFKPNTYHESETGSFVVNLPFKNYRPYLGDSYTIALKIFHALERAFVKSPAFKEQYLFL</sequence>